<dbReference type="EMBL" id="BAABIA010000012">
    <property type="protein sequence ID" value="GAA5148708.1"/>
    <property type="molecule type" value="Genomic_DNA"/>
</dbReference>
<sequence>MNWLAHLFLSEPCPAFRIGNVLPDLVRQSKLECLPEAYQRGIRQHRRIDAFTDTHPVVRRSILRLGPEYRRFGGILTDMFYDHFLSRAWASFSAQPLPVFTAEVYASFDHHREIIPAEAHPPLDGMKDENWLGNYGEMEGLADTLRRIGLRFRRPVNLAAAMGVFQQEYTGLEDDFHEFFPTLVKHVAAENR</sequence>
<evidence type="ECO:0000313" key="4">
    <source>
        <dbReference type="EMBL" id="GAA5148708.1"/>
    </source>
</evidence>
<proteinExistence type="predicted"/>
<dbReference type="InterPro" id="IPR007431">
    <property type="entry name" value="ACP_PD"/>
</dbReference>
<name>A0ABP9PMW9_9BACT</name>
<evidence type="ECO:0000256" key="3">
    <source>
        <dbReference type="ARBA" id="ARBA00023098"/>
    </source>
</evidence>
<protein>
    <submittedName>
        <fullName evidence="4">ACP phosphodiesterase</fullName>
    </submittedName>
</protein>
<accession>A0ABP9PMW9</accession>
<dbReference type="PIRSF" id="PIRSF011489">
    <property type="entry name" value="DUF479"/>
    <property type="match status" value="1"/>
</dbReference>
<comment type="caution">
    <text evidence="4">The sequence shown here is derived from an EMBL/GenBank/DDBJ whole genome shotgun (WGS) entry which is preliminary data.</text>
</comment>
<reference evidence="5" key="1">
    <citation type="journal article" date="2019" name="Int. J. Syst. Evol. Microbiol.">
        <title>The Global Catalogue of Microorganisms (GCM) 10K type strain sequencing project: providing services to taxonomists for standard genome sequencing and annotation.</title>
        <authorList>
            <consortium name="The Broad Institute Genomics Platform"/>
            <consortium name="The Broad Institute Genome Sequencing Center for Infectious Disease"/>
            <person name="Wu L."/>
            <person name="Ma J."/>
        </authorList>
    </citation>
    <scope>NUCLEOTIDE SEQUENCE [LARGE SCALE GENOMIC DNA]</scope>
    <source>
        <strain evidence="5">JCM 18053</strain>
    </source>
</reference>
<keyword evidence="3" id="KW-0443">Lipid metabolism</keyword>
<evidence type="ECO:0000256" key="2">
    <source>
        <dbReference type="ARBA" id="ARBA00022801"/>
    </source>
</evidence>
<gene>
    <name evidence="4" type="ORF">GCM10023213_45350</name>
</gene>
<evidence type="ECO:0000313" key="5">
    <source>
        <dbReference type="Proteomes" id="UP001499852"/>
    </source>
</evidence>
<dbReference type="RefSeq" id="WP_345738699.1">
    <property type="nucleotide sequence ID" value="NZ_BAABIA010000012.1"/>
</dbReference>
<keyword evidence="2" id="KW-0378">Hydrolase</keyword>
<organism evidence="4 5">
    <name type="scientific">Prosthecobacter algae</name>
    <dbReference type="NCBI Taxonomy" id="1144682"/>
    <lineage>
        <taxon>Bacteria</taxon>
        <taxon>Pseudomonadati</taxon>
        <taxon>Verrucomicrobiota</taxon>
        <taxon>Verrucomicrobiia</taxon>
        <taxon>Verrucomicrobiales</taxon>
        <taxon>Verrucomicrobiaceae</taxon>
        <taxon>Prosthecobacter</taxon>
    </lineage>
</organism>
<dbReference type="Pfam" id="PF04336">
    <property type="entry name" value="ACP_PD"/>
    <property type="match status" value="1"/>
</dbReference>
<dbReference type="Proteomes" id="UP001499852">
    <property type="component" value="Unassembled WGS sequence"/>
</dbReference>
<dbReference type="PANTHER" id="PTHR38764">
    <property type="entry name" value="ACYL CARRIER PROTEIN PHOSPHODIESTERASE"/>
    <property type="match status" value="1"/>
</dbReference>
<evidence type="ECO:0000256" key="1">
    <source>
        <dbReference type="ARBA" id="ARBA00022516"/>
    </source>
</evidence>
<keyword evidence="5" id="KW-1185">Reference proteome</keyword>
<keyword evidence="1" id="KW-0444">Lipid biosynthesis</keyword>
<dbReference type="PANTHER" id="PTHR38764:SF1">
    <property type="entry name" value="ACYL CARRIER PROTEIN PHOSPHODIESTERASE"/>
    <property type="match status" value="1"/>
</dbReference>